<dbReference type="RefSeq" id="WP_024267569.1">
    <property type="nucleotide sequence ID" value="NC_023035.1"/>
</dbReference>
<evidence type="ECO:0000256" key="2">
    <source>
        <dbReference type="ARBA" id="ARBA00022803"/>
    </source>
</evidence>
<dbReference type="PANTHER" id="PTHR44943:SF8">
    <property type="entry name" value="TPR REPEAT-CONTAINING PROTEIN MJ0263"/>
    <property type="match status" value="1"/>
</dbReference>
<sequence>MKHSHKKLEHLIYISLPEAMQKEIGGFQLRPDIMLPVETGSSEEDWDIANLSWEMIVTGMLKVLAYDQSNENSDYFRQFVLAVKPGILDELTQTAILKAQNNDWDLAEELFLALRGLQPDNPRSTLNLALMYDQRSEGYEKLGNETEQKRFEEYAFSAYISALQQKPELPEAHLYAGYFFLRQQSFGRAKKEFTRFMEISSDSDKKAEIEQILSQLKGSSNRDALFNEAFDFIRLGKEEEGLEKIEEFLKLQPEIWNAWFLKGWALRRLKRYQEGYNAFTIARSRGGNSADLLNEMAICAMEIDRLDESRSLLEEALQLNPEDVKILSNLGICLIKLGELEEAQEQFLRVLHGDPEDKIAQQYLSYIEEQL</sequence>
<dbReference type="InterPro" id="IPR051685">
    <property type="entry name" value="Ycf3/AcsC/BcsC/TPR_MFPF"/>
</dbReference>
<dbReference type="InterPro" id="IPR019734">
    <property type="entry name" value="TPR_rpt"/>
</dbReference>
<keyword evidence="1" id="KW-0677">Repeat</keyword>
<evidence type="ECO:0000313" key="4">
    <source>
        <dbReference type="EMBL" id="AHC14645.1"/>
    </source>
</evidence>
<dbReference type="HOGENOM" id="CLU_064073_0_0_12"/>
<dbReference type="SUPFAM" id="SSF48452">
    <property type="entry name" value="TPR-like"/>
    <property type="match status" value="1"/>
</dbReference>
<dbReference type="eggNOG" id="COG0457">
    <property type="taxonomic scope" value="Bacteria"/>
</dbReference>
<dbReference type="PANTHER" id="PTHR44943">
    <property type="entry name" value="CELLULOSE SYNTHASE OPERON PROTEIN C"/>
    <property type="match status" value="1"/>
</dbReference>
<dbReference type="Pfam" id="PF13432">
    <property type="entry name" value="TPR_16"/>
    <property type="match status" value="2"/>
</dbReference>
<evidence type="ECO:0000256" key="3">
    <source>
        <dbReference type="PROSITE-ProRule" id="PRU00339"/>
    </source>
</evidence>
<feature type="repeat" description="TPR" evidence="3">
    <location>
        <begin position="324"/>
        <end position="357"/>
    </location>
</feature>
<dbReference type="Gene3D" id="1.25.40.10">
    <property type="entry name" value="Tetratricopeptide repeat domain"/>
    <property type="match status" value="2"/>
</dbReference>
<dbReference type="SMART" id="SM00028">
    <property type="entry name" value="TPR"/>
    <property type="match status" value="6"/>
</dbReference>
<dbReference type="Pfam" id="PF14559">
    <property type="entry name" value="TPR_19"/>
    <property type="match status" value="1"/>
</dbReference>
<dbReference type="Proteomes" id="UP000018680">
    <property type="component" value="Chromosome"/>
</dbReference>
<dbReference type="EMBL" id="CP006939">
    <property type="protein sequence ID" value="AHC14645.1"/>
    <property type="molecule type" value="Genomic_DNA"/>
</dbReference>
<dbReference type="InterPro" id="IPR011990">
    <property type="entry name" value="TPR-like_helical_dom_sf"/>
</dbReference>
<dbReference type="OrthoDB" id="317977at2"/>
<evidence type="ECO:0000313" key="5">
    <source>
        <dbReference type="Proteomes" id="UP000018680"/>
    </source>
</evidence>
<reference evidence="4 5" key="1">
    <citation type="journal article" date="2015" name="Stand. Genomic Sci.">
        <title>Complete genome sequence and description of Salinispira pacifica gen. nov., sp. nov., a novel spirochaete isolated form a hypersaline microbial mat.</title>
        <authorList>
            <person name="Ben Hania W."/>
            <person name="Joseph M."/>
            <person name="Schumann P."/>
            <person name="Bunk B."/>
            <person name="Fiebig A."/>
            <person name="Sproer C."/>
            <person name="Klenk H.P."/>
            <person name="Fardeau M.L."/>
            <person name="Spring S."/>
        </authorList>
    </citation>
    <scope>NUCLEOTIDE SEQUENCE [LARGE SCALE GENOMIC DNA]</scope>
    <source>
        <strain evidence="4 5">L21-RPul-D2</strain>
    </source>
</reference>
<dbReference type="STRING" id="1307761.L21SP2_1244"/>
<keyword evidence="5" id="KW-1185">Reference proteome</keyword>
<gene>
    <name evidence="4" type="ORF">L21SP2_1244</name>
</gene>
<protein>
    <submittedName>
        <fullName evidence="4">TPR domain protein, putative component of TonB system</fullName>
    </submittedName>
</protein>
<dbReference type="KEGG" id="slr:L21SP2_1244"/>
<organism evidence="4 5">
    <name type="scientific">Salinispira pacifica</name>
    <dbReference type="NCBI Taxonomy" id="1307761"/>
    <lineage>
        <taxon>Bacteria</taxon>
        <taxon>Pseudomonadati</taxon>
        <taxon>Spirochaetota</taxon>
        <taxon>Spirochaetia</taxon>
        <taxon>Spirochaetales</taxon>
        <taxon>Spirochaetaceae</taxon>
        <taxon>Salinispira</taxon>
    </lineage>
</organism>
<evidence type="ECO:0000256" key="1">
    <source>
        <dbReference type="ARBA" id="ARBA00022737"/>
    </source>
</evidence>
<dbReference type="AlphaFoldDB" id="V5WGA0"/>
<name>V5WGA0_9SPIO</name>
<proteinExistence type="predicted"/>
<keyword evidence="2 3" id="KW-0802">TPR repeat</keyword>
<accession>V5WGA0</accession>
<dbReference type="PROSITE" id="PS50005">
    <property type="entry name" value="TPR"/>
    <property type="match status" value="2"/>
</dbReference>
<feature type="repeat" description="TPR" evidence="3">
    <location>
        <begin position="290"/>
        <end position="323"/>
    </location>
</feature>